<feature type="domain" description="G5" evidence="3">
    <location>
        <begin position="150"/>
        <end position="230"/>
    </location>
</feature>
<dbReference type="GO" id="GO:0009254">
    <property type="term" value="P:peptidoglycan turnover"/>
    <property type="evidence" value="ECO:0007669"/>
    <property type="project" value="InterPro"/>
</dbReference>
<dbReference type="KEGG" id="cpf:CPF_2842"/>
<dbReference type="EMBL" id="CP000246">
    <property type="protein sequence ID" value="ABG84241.1"/>
    <property type="molecule type" value="Genomic_DNA"/>
</dbReference>
<evidence type="ECO:0000313" key="4">
    <source>
        <dbReference type="EMBL" id="ABG84241.1"/>
    </source>
</evidence>
<dbReference type="Gene3D" id="2.20.230.10">
    <property type="entry name" value="Resuscitation-promoting factor rpfb"/>
    <property type="match status" value="1"/>
</dbReference>
<keyword evidence="2" id="KW-0812">Transmembrane</keyword>
<dbReference type="HOGENOM" id="CLU_036884_0_0_9"/>
<keyword evidence="1" id="KW-0732">Signal</keyword>
<evidence type="ECO:0000256" key="2">
    <source>
        <dbReference type="SAM" id="Phobius"/>
    </source>
</evidence>
<dbReference type="AlphaFoldDB" id="A0A0H2YTX9"/>
<dbReference type="InterPro" id="IPR010611">
    <property type="entry name" value="3D_dom"/>
</dbReference>
<dbReference type="PANTHER" id="PTHR39160">
    <property type="entry name" value="CELL WALL-BINDING PROTEIN YOCH"/>
    <property type="match status" value="1"/>
</dbReference>
<dbReference type="Gene3D" id="2.40.40.10">
    <property type="entry name" value="RlpA-like domain"/>
    <property type="match status" value="1"/>
</dbReference>
<dbReference type="InterPro" id="IPR011098">
    <property type="entry name" value="G5_dom"/>
</dbReference>
<dbReference type="eggNOG" id="COG3584">
    <property type="taxonomic scope" value="Bacteria"/>
</dbReference>
<dbReference type="PROSITE" id="PS51109">
    <property type="entry name" value="G5"/>
    <property type="match status" value="1"/>
</dbReference>
<dbReference type="Proteomes" id="UP000001823">
    <property type="component" value="Chromosome"/>
</dbReference>
<keyword evidence="5" id="KW-1185">Reference proteome</keyword>
<dbReference type="Pfam" id="PF07501">
    <property type="entry name" value="G5"/>
    <property type="match status" value="1"/>
</dbReference>
<gene>
    <name evidence="4" type="ordered locus">CPF_2842</name>
</gene>
<dbReference type="SUPFAM" id="SSF50685">
    <property type="entry name" value="Barwin-like endoglucanases"/>
    <property type="match status" value="1"/>
</dbReference>
<dbReference type="GO" id="GO:0004553">
    <property type="term" value="F:hydrolase activity, hydrolyzing O-glycosyl compounds"/>
    <property type="evidence" value="ECO:0007669"/>
    <property type="project" value="InterPro"/>
</dbReference>
<dbReference type="STRING" id="195103.CPF_2842"/>
<dbReference type="PANTHER" id="PTHR39160:SF4">
    <property type="entry name" value="RESUSCITATION-PROMOTING FACTOR RPFB"/>
    <property type="match status" value="1"/>
</dbReference>
<reference evidence="4 5" key="1">
    <citation type="journal article" date="2006" name="Genome Res.">
        <title>Skewed genomic variability in strains of the toxigenic bacterial pathogen, Clostridium perfringens.</title>
        <authorList>
            <person name="Myers G.S."/>
            <person name="Rasko D.A."/>
            <person name="Cheung J.K."/>
            <person name="Ravel J."/>
            <person name="Seshadri R."/>
            <person name="Deboy R.T."/>
            <person name="Ren Q."/>
            <person name="Varga J."/>
            <person name="Awad M.M."/>
            <person name="Brinkac L.M."/>
            <person name="Daugherty S.C."/>
            <person name="Haft D.H."/>
            <person name="Dodson R.J."/>
            <person name="Madupu R."/>
            <person name="Nelson W.C."/>
            <person name="Rosovitz M.J."/>
            <person name="Sullivan S.A."/>
            <person name="Khouri H."/>
            <person name="Dimitrov G.I."/>
            <person name="Watkins K.L."/>
            <person name="Mulligan S."/>
            <person name="Benton J."/>
            <person name="Radune D."/>
            <person name="Fisher D.J."/>
            <person name="Atkins H.S."/>
            <person name="Hiscox T."/>
            <person name="Jost B.H."/>
            <person name="Billington S.J."/>
            <person name="Songer J.G."/>
            <person name="McClane B.A."/>
            <person name="Titball R.W."/>
            <person name="Rood J.I."/>
            <person name="Melville S.B."/>
            <person name="Paulsen I.T."/>
        </authorList>
    </citation>
    <scope>NUCLEOTIDE SEQUENCE [LARGE SCALE GENOMIC DNA]</scope>
    <source>
        <strain evidence="5">ATCC 13124 / DSM 756 / JCM 1290 / NCIMB 6125 / NCTC 8237 / S 107 / Type A</strain>
    </source>
</reference>
<dbReference type="InterPro" id="IPR051933">
    <property type="entry name" value="Resuscitation_pf_RpfB"/>
</dbReference>
<name>A0A0H2YTX9_CLOP1</name>
<dbReference type="SMART" id="SM01208">
    <property type="entry name" value="G5"/>
    <property type="match status" value="1"/>
</dbReference>
<dbReference type="GO" id="GO:0019867">
    <property type="term" value="C:outer membrane"/>
    <property type="evidence" value="ECO:0007669"/>
    <property type="project" value="InterPro"/>
</dbReference>
<dbReference type="Pfam" id="PF03990">
    <property type="entry name" value="DUF348"/>
    <property type="match status" value="2"/>
</dbReference>
<keyword evidence="2" id="KW-1133">Transmembrane helix</keyword>
<dbReference type="InterPro" id="IPR007137">
    <property type="entry name" value="DUF348"/>
</dbReference>
<dbReference type="GeneID" id="93000877"/>
<organism evidence="4 5">
    <name type="scientific">Clostridium perfringens (strain ATCC 13124 / DSM 756 / JCM 1290 / NCIMB 6125 / NCTC 8237 / Type A)</name>
    <dbReference type="NCBI Taxonomy" id="195103"/>
    <lineage>
        <taxon>Bacteria</taxon>
        <taxon>Bacillati</taxon>
        <taxon>Bacillota</taxon>
        <taxon>Clostridia</taxon>
        <taxon>Eubacteriales</taxon>
        <taxon>Clostridiaceae</taxon>
        <taxon>Clostridium</taxon>
    </lineage>
</organism>
<feature type="transmembrane region" description="Helical" evidence="2">
    <location>
        <begin position="20"/>
        <end position="38"/>
    </location>
</feature>
<dbReference type="InterPro" id="IPR036908">
    <property type="entry name" value="RlpA-like_sf"/>
</dbReference>
<protein>
    <submittedName>
        <fullName evidence="4">3D/G5 domain protein</fullName>
    </submittedName>
</protein>
<accession>A0A0H2YTX9</accession>
<proteinExistence type="predicted"/>
<dbReference type="PaxDb" id="195103-CPF_2842"/>
<evidence type="ECO:0000313" key="5">
    <source>
        <dbReference type="Proteomes" id="UP000001823"/>
    </source>
</evidence>
<keyword evidence="2" id="KW-0472">Membrane</keyword>
<dbReference type="CDD" id="cd22786">
    <property type="entry name" value="DPBB_YuiC-like"/>
    <property type="match status" value="1"/>
</dbReference>
<dbReference type="RefSeq" id="WP_003456850.1">
    <property type="nucleotide sequence ID" value="NC_008261.1"/>
</dbReference>
<evidence type="ECO:0000259" key="3">
    <source>
        <dbReference type="PROSITE" id="PS51109"/>
    </source>
</evidence>
<evidence type="ECO:0000256" key="1">
    <source>
        <dbReference type="ARBA" id="ARBA00022729"/>
    </source>
</evidence>
<dbReference type="eggNOG" id="COG3583">
    <property type="taxonomic scope" value="Bacteria"/>
</dbReference>
<dbReference type="Pfam" id="PF06725">
    <property type="entry name" value="3D"/>
    <property type="match status" value="1"/>
</dbReference>
<sequence>MKKIIKALKEKVASKNGKIVLGVFSLVLVSFIAVLVTAHKNITINLDGENLEVATFKGNVQAVLSQQGIYLSDKDKIEPSLTSEIADNDVISIKKAVPVEVMVDGKNIEIDSAEDSVKNMLVKEGINLNDLDKVEPSLETELSKDLKIKITRVEEKTIVEKEPIDFETVVKEDDNLESGVKKTTQEGSAGEKEITMKLVMEDGKEVSREVVESKVVKEPVDEVVVKGTMEKLVLSRGNDNINYKKAMVVEATAYSGDGITATGTVPKRDPNGLSTIAVDPRVIPLGTKVYVEGYGYAVAEDTGGAIKNNIIDLFLNSAPECKQWGRRNVNLYIIAYPGEW</sequence>